<evidence type="ECO:0000313" key="4">
    <source>
        <dbReference type="Proteomes" id="UP001610861"/>
    </source>
</evidence>
<feature type="chain" id="PRO_5047070890" evidence="2">
    <location>
        <begin position="24"/>
        <end position="169"/>
    </location>
</feature>
<feature type="region of interest" description="Disordered" evidence="1">
    <location>
        <begin position="26"/>
        <end position="52"/>
    </location>
</feature>
<keyword evidence="4" id="KW-1185">Reference proteome</keyword>
<feature type="signal peptide" evidence="2">
    <location>
        <begin position="1"/>
        <end position="23"/>
    </location>
</feature>
<name>A0ABW7Q6J3_9MICO</name>
<dbReference type="RefSeq" id="WP_396640281.1">
    <property type="nucleotide sequence ID" value="NZ_JBIQWL010000002.1"/>
</dbReference>
<comment type="caution">
    <text evidence="3">The sequence shown here is derived from an EMBL/GenBank/DDBJ whole genome shotgun (WGS) entry which is preliminary data.</text>
</comment>
<sequence>MNTSRIGLAVGALMLALMLPACAPGIPRTDPPGPSPAETGDGPTTQPVAPPILQPLDPALVGEWRVSSWLDSTGSQALWEIYRFTADGHYRYTFSECRSTTECALISQEQGTAQTAGGVLTLVPQTASDVGTQEWPYEVGFLDPEITVSLELHLLNADGSVHQIFYGDA</sequence>
<gene>
    <name evidence="3" type="ORF">ACH3VR_08310</name>
</gene>
<evidence type="ECO:0000256" key="1">
    <source>
        <dbReference type="SAM" id="MobiDB-lite"/>
    </source>
</evidence>
<proteinExistence type="predicted"/>
<evidence type="ECO:0000256" key="2">
    <source>
        <dbReference type="SAM" id="SignalP"/>
    </source>
</evidence>
<accession>A0ABW7Q6J3</accession>
<keyword evidence="2" id="KW-0732">Signal</keyword>
<organism evidence="3 4">
    <name type="scientific">Microbacterium alkaliflavum</name>
    <dbReference type="NCBI Taxonomy" id="3248839"/>
    <lineage>
        <taxon>Bacteria</taxon>
        <taxon>Bacillati</taxon>
        <taxon>Actinomycetota</taxon>
        <taxon>Actinomycetes</taxon>
        <taxon>Micrococcales</taxon>
        <taxon>Microbacteriaceae</taxon>
        <taxon>Microbacterium</taxon>
    </lineage>
</organism>
<dbReference type="EMBL" id="JBIQWL010000002">
    <property type="protein sequence ID" value="MFH8250350.1"/>
    <property type="molecule type" value="Genomic_DNA"/>
</dbReference>
<dbReference type="Proteomes" id="UP001610861">
    <property type="component" value="Unassembled WGS sequence"/>
</dbReference>
<protein>
    <submittedName>
        <fullName evidence="3">Lipocalin family protein</fullName>
    </submittedName>
</protein>
<evidence type="ECO:0000313" key="3">
    <source>
        <dbReference type="EMBL" id="MFH8250350.1"/>
    </source>
</evidence>
<reference evidence="3 4" key="1">
    <citation type="submission" date="2024-09" db="EMBL/GenBank/DDBJ databases">
        <authorList>
            <person name="Pan X."/>
        </authorList>
    </citation>
    <scope>NUCLEOTIDE SEQUENCE [LARGE SCALE GENOMIC DNA]</scope>
    <source>
        <strain evidence="3 4">B2969</strain>
    </source>
</reference>